<dbReference type="GO" id="GO:0005852">
    <property type="term" value="C:eukaryotic translation initiation factor 3 complex"/>
    <property type="evidence" value="ECO:0007669"/>
    <property type="project" value="InterPro"/>
</dbReference>
<accession>A0A2P6NN98</accession>
<dbReference type="AlphaFoldDB" id="A0A2P6NN98"/>
<evidence type="ECO:0000259" key="5">
    <source>
        <dbReference type="PROSITE" id="PS50009"/>
    </source>
</evidence>
<sequence length="954" mass="108992">MSWEDFDEDVPNSIPDISQPAKSWEDEDAESSEEEASPNQPHKPSTRKKGPKPISKKKKNALAKAQDKQEEEDEDPETARMRNLRLQQDSDLMEAQDMFAGVESLINLKNPKDEKDFQGLGTTLSEKLLVHSKSIHYKTFIKTLLKGMLVNASVDDIKDLASAVNVIANDKIKSEKDTTKPKKKKGGVNLKNVNAGTRDNDLFGRVEEERGAYNDDDFMRHLHKVHRMEHETKEEVKEERPSSPQQYHFMPPNILMLQKRYSLGDGLLNRKRDREESTSEAESASSESQPDDTRPSKLQASTPRRGAITWDSQANQQPLFLSQGPSAADKLKSFETEREELRKEIDSLKEINRRQQKQIERLSRLIPPSQPSIVPPSLTVDITPPTPRLDVSVSNRMHDAITSQLLAPPMRTDRSDSSDSQETSGYSPSQVKAKVDRVTSNDEIHMATPPRSPLIMAGGHSPNTSESQYSSIFLEYEQDKSQEETKETSGGVMSIEGGHLEQLCNRLISFRPLDGDYVRDFLMGYAYFTDNEHLLQQLERLYRFQCPDGASDEVHYYYEQNRKIVQKKVGMLLKSWIDNNFESVYQTATYNKLSEFIMSQPTLSSKIQIPLQPTRKIAQEEEPQSSRTSLKQMKPVLGISDVSPRDMAKQLALYEMQLFSDITIPQLRCHNWYKEENRETFAPAVSIMTNWFNVEILKPDLKSRVNELKRVIRLAEECRQLSNYNAVMEIYAALNTVPIVRLKKTWKELPEKYRTMYEGLSTLMESSSNFRNYRSELKRSHRPAIPYLGMTLRDLVFMEEANPEKLTNGMINFGRIKIISQAICNFVHYQHKTYTFQVMQEVQEYLKCVAANHPMTSENLLELSYAVEARKPEHDTEEKKVGSGHSFLDKIVKVVAHSHSPVSSTNSKENVSLTTSPPQASDTVPQSPTPERVLKQKASKTGSLRNLLRPNREE</sequence>
<dbReference type="InterPro" id="IPR023194">
    <property type="entry name" value="eIF3-like_dom_sf"/>
</dbReference>
<evidence type="ECO:0000313" key="7">
    <source>
        <dbReference type="EMBL" id="PRP85429.1"/>
    </source>
</evidence>
<dbReference type="GO" id="GO:0005886">
    <property type="term" value="C:plasma membrane"/>
    <property type="evidence" value="ECO:0007669"/>
    <property type="project" value="TreeGrafter"/>
</dbReference>
<dbReference type="SUPFAM" id="SSF48366">
    <property type="entry name" value="Ras GEF"/>
    <property type="match status" value="1"/>
</dbReference>
<feature type="region of interest" description="Disordered" evidence="4">
    <location>
        <begin position="898"/>
        <end position="954"/>
    </location>
</feature>
<dbReference type="SMART" id="SM00229">
    <property type="entry name" value="RasGEFN"/>
    <property type="match status" value="1"/>
</dbReference>
<keyword evidence="8" id="KW-1185">Reference proteome</keyword>
<feature type="domain" description="Ras-GEF" evidence="5">
    <location>
        <begin position="643"/>
        <end position="870"/>
    </location>
</feature>
<comment type="caution">
    <text evidence="7">The sequence shown here is derived from an EMBL/GenBank/DDBJ whole genome shotgun (WGS) entry which is preliminary data.</text>
</comment>
<feature type="compositionally biased region" description="Acidic residues" evidence="4">
    <location>
        <begin position="1"/>
        <end position="10"/>
    </location>
</feature>
<dbReference type="STRING" id="1890364.A0A2P6NN98"/>
<dbReference type="InterPro" id="IPR008937">
    <property type="entry name" value="Ras-like_GEF"/>
</dbReference>
<dbReference type="Pfam" id="PF00617">
    <property type="entry name" value="RasGEF"/>
    <property type="match status" value="1"/>
</dbReference>
<feature type="coiled-coil region" evidence="3">
    <location>
        <begin position="331"/>
        <end position="365"/>
    </location>
</feature>
<organism evidence="7 8">
    <name type="scientific">Planoprotostelium fungivorum</name>
    <dbReference type="NCBI Taxonomy" id="1890364"/>
    <lineage>
        <taxon>Eukaryota</taxon>
        <taxon>Amoebozoa</taxon>
        <taxon>Evosea</taxon>
        <taxon>Variosea</taxon>
        <taxon>Cavosteliida</taxon>
        <taxon>Cavosteliaceae</taxon>
        <taxon>Planoprotostelium</taxon>
    </lineage>
</organism>
<gene>
    <name evidence="7" type="ORF">PROFUN_06975</name>
</gene>
<evidence type="ECO:0000256" key="1">
    <source>
        <dbReference type="ARBA" id="ARBA00022658"/>
    </source>
</evidence>
<keyword evidence="3" id="KW-0175">Coiled coil</keyword>
<feature type="compositionally biased region" description="Acidic residues" evidence="4">
    <location>
        <begin position="25"/>
        <end position="36"/>
    </location>
</feature>
<evidence type="ECO:0000313" key="8">
    <source>
        <dbReference type="Proteomes" id="UP000241769"/>
    </source>
</evidence>
<keyword evidence="1 2" id="KW-0344">Guanine-nucleotide releasing factor</keyword>
<dbReference type="GO" id="GO:0003743">
    <property type="term" value="F:translation initiation factor activity"/>
    <property type="evidence" value="ECO:0007669"/>
    <property type="project" value="InterPro"/>
</dbReference>
<evidence type="ECO:0000256" key="2">
    <source>
        <dbReference type="PROSITE-ProRule" id="PRU00168"/>
    </source>
</evidence>
<dbReference type="InterPro" id="IPR013906">
    <property type="entry name" value="eIF3j"/>
</dbReference>
<dbReference type="InterPro" id="IPR001895">
    <property type="entry name" value="RASGEF_cat_dom"/>
</dbReference>
<dbReference type="PROSITE" id="PS50212">
    <property type="entry name" value="RASGEF_NTER"/>
    <property type="match status" value="1"/>
</dbReference>
<dbReference type="PANTHER" id="PTHR23113">
    <property type="entry name" value="GUANINE NUCLEOTIDE EXCHANGE FACTOR"/>
    <property type="match status" value="1"/>
</dbReference>
<evidence type="ECO:0000256" key="3">
    <source>
        <dbReference type="SAM" id="Coils"/>
    </source>
</evidence>
<dbReference type="InParanoid" id="A0A2P6NN98"/>
<name>A0A2P6NN98_9EUKA</name>
<dbReference type="Proteomes" id="UP000241769">
    <property type="component" value="Unassembled WGS sequence"/>
</dbReference>
<dbReference type="OrthoDB" id="546434at2759"/>
<evidence type="ECO:0000259" key="6">
    <source>
        <dbReference type="PROSITE" id="PS50212"/>
    </source>
</evidence>
<protein>
    <submittedName>
        <fullName evidence="7">Ras guanine nucleotide exchange factor</fullName>
    </submittedName>
</protein>
<dbReference type="EMBL" id="MDYQ01000045">
    <property type="protein sequence ID" value="PRP85429.1"/>
    <property type="molecule type" value="Genomic_DNA"/>
</dbReference>
<dbReference type="InterPro" id="IPR036964">
    <property type="entry name" value="RASGEF_cat_dom_sf"/>
</dbReference>
<feature type="compositionally biased region" description="Basic and acidic residues" evidence="4">
    <location>
        <begin position="433"/>
        <end position="445"/>
    </location>
</feature>
<dbReference type="CDD" id="cd00155">
    <property type="entry name" value="RasGEF"/>
    <property type="match status" value="1"/>
</dbReference>
<feature type="region of interest" description="Disordered" evidence="4">
    <location>
        <begin position="270"/>
        <end position="308"/>
    </location>
</feature>
<dbReference type="PANTHER" id="PTHR23113:SF99">
    <property type="entry name" value="RASGEF DOMAIN-CONTAINING PROTEIN"/>
    <property type="match status" value="1"/>
</dbReference>
<dbReference type="InterPro" id="IPR000651">
    <property type="entry name" value="Ras-like_Gua-exchang_fac_N"/>
</dbReference>
<feature type="region of interest" description="Disordered" evidence="4">
    <location>
        <begin position="1"/>
        <end position="80"/>
    </location>
</feature>
<proteinExistence type="predicted"/>
<dbReference type="InterPro" id="IPR023578">
    <property type="entry name" value="Ras_GEF_dom_sf"/>
</dbReference>
<feature type="compositionally biased region" description="Polar residues" evidence="4">
    <location>
        <begin position="900"/>
        <end position="926"/>
    </location>
</feature>
<dbReference type="Pfam" id="PF08597">
    <property type="entry name" value="eIF3_subunit"/>
    <property type="match status" value="1"/>
</dbReference>
<dbReference type="Gene3D" id="1.10.840.10">
    <property type="entry name" value="Ras guanine-nucleotide exchange factors catalytic domain"/>
    <property type="match status" value="1"/>
</dbReference>
<feature type="compositionally biased region" description="Basic residues" evidence="4">
    <location>
        <begin position="44"/>
        <end position="61"/>
    </location>
</feature>
<dbReference type="Gene3D" id="1.20.870.10">
    <property type="entry name" value="Son of sevenless (SoS) protein Chain: S domain 1"/>
    <property type="match status" value="1"/>
</dbReference>
<feature type="compositionally biased region" description="Basic and acidic residues" evidence="4">
    <location>
        <begin position="228"/>
        <end position="241"/>
    </location>
</feature>
<dbReference type="Gene3D" id="1.10.246.60">
    <property type="entry name" value="Eukaryotic translation initiation factor 3 like domains"/>
    <property type="match status" value="1"/>
</dbReference>
<feature type="region of interest" description="Disordered" evidence="4">
    <location>
        <begin position="402"/>
        <end position="455"/>
    </location>
</feature>
<feature type="compositionally biased region" description="Polar residues" evidence="4">
    <location>
        <begin position="418"/>
        <end position="430"/>
    </location>
</feature>
<dbReference type="PROSITE" id="PS50009">
    <property type="entry name" value="RASGEF_CAT"/>
    <property type="match status" value="1"/>
</dbReference>
<feature type="domain" description="N-terminal Ras-GEF" evidence="6">
    <location>
        <begin position="491"/>
        <end position="622"/>
    </location>
</feature>
<dbReference type="Pfam" id="PF00618">
    <property type="entry name" value="RasGEF_N"/>
    <property type="match status" value="1"/>
</dbReference>
<dbReference type="SMART" id="SM00147">
    <property type="entry name" value="RasGEF"/>
    <property type="match status" value="1"/>
</dbReference>
<evidence type="ECO:0000256" key="4">
    <source>
        <dbReference type="SAM" id="MobiDB-lite"/>
    </source>
</evidence>
<reference evidence="7 8" key="1">
    <citation type="journal article" date="2018" name="Genome Biol. Evol.">
        <title>Multiple Roots of Fruiting Body Formation in Amoebozoa.</title>
        <authorList>
            <person name="Hillmann F."/>
            <person name="Forbes G."/>
            <person name="Novohradska S."/>
            <person name="Ferling I."/>
            <person name="Riege K."/>
            <person name="Groth M."/>
            <person name="Westermann M."/>
            <person name="Marz M."/>
            <person name="Spaller T."/>
            <person name="Winckler T."/>
            <person name="Schaap P."/>
            <person name="Glockner G."/>
        </authorList>
    </citation>
    <scope>NUCLEOTIDE SEQUENCE [LARGE SCALE GENOMIC DNA]</scope>
    <source>
        <strain evidence="7 8">Jena</strain>
    </source>
</reference>
<dbReference type="GO" id="GO:0007265">
    <property type="term" value="P:Ras protein signal transduction"/>
    <property type="evidence" value="ECO:0007669"/>
    <property type="project" value="TreeGrafter"/>
</dbReference>
<dbReference type="GO" id="GO:0005085">
    <property type="term" value="F:guanyl-nucleotide exchange factor activity"/>
    <property type="evidence" value="ECO:0007669"/>
    <property type="project" value="UniProtKB-KW"/>
</dbReference>
<feature type="region of interest" description="Disordered" evidence="4">
    <location>
        <begin position="228"/>
        <end position="249"/>
    </location>
</feature>